<keyword evidence="2" id="KW-0479">Metal-binding</keyword>
<protein>
    <recommendedName>
        <fullName evidence="5">Succinylglutamate desuccinylase/Aspartoacylase catalytic domain-containing protein</fullName>
    </recommendedName>
</protein>
<dbReference type="GO" id="GO:0016788">
    <property type="term" value="F:hydrolase activity, acting on ester bonds"/>
    <property type="evidence" value="ECO:0007669"/>
    <property type="project" value="InterPro"/>
</dbReference>
<dbReference type="InterPro" id="IPR055438">
    <property type="entry name" value="AstE_AspA_cat"/>
</dbReference>
<comment type="cofactor">
    <cofactor evidence="1">
        <name>Zn(2+)</name>
        <dbReference type="ChEBI" id="CHEBI:29105"/>
    </cofactor>
</comment>
<dbReference type="InterPro" id="IPR053138">
    <property type="entry name" value="N-alpha-Ac-DABA_deacetylase"/>
</dbReference>
<evidence type="ECO:0000259" key="5">
    <source>
        <dbReference type="Pfam" id="PF24827"/>
    </source>
</evidence>
<evidence type="ECO:0000256" key="1">
    <source>
        <dbReference type="ARBA" id="ARBA00001947"/>
    </source>
</evidence>
<evidence type="ECO:0000256" key="2">
    <source>
        <dbReference type="ARBA" id="ARBA00022723"/>
    </source>
</evidence>
<name>A0A645CWT9_9ZZZZ</name>
<dbReference type="AlphaFoldDB" id="A0A645CWT9"/>
<feature type="domain" description="Succinylglutamate desuccinylase/Aspartoacylase catalytic" evidence="5">
    <location>
        <begin position="3"/>
        <end position="177"/>
    </location>
</feature>
<evidence type="ECO:0000256" key="3">
    <source>
        <dbReference type="ARBA" id="ARBA00022801"/>
    </source>
</evidence>
<organism evidence="6">
    <name type="scientific">bioreactor metagenome</name>
    <dbReference type="NCBI Taxonomy" id="1076179"/>
    <lineage>
        <taxon>unclassified sequences</taxon>
        <taxon>metagenomes</taxon>
        <taxon>ecological metagenomes</taxon>
    </lineage>
</organism>
<proteinExistence type="predicted"/>
<dbReference type="Pfam" id="PF24827">
    <property type="entry name" value="AstE_AspA_cat"/>
    <property type="match status" value="1"/>
</dbReference>
<dbReference type="PANTHER" id="PTHR37326">
    <property type="entry name" value="BLL3975 PROTEIN"/>
    <property type="match status" value="1"/>
</dbReference>
<gene>
    <name evidence="6" type="ORF">SDC9_128430</name>
</gene>
<evidence type="ECO:0000256" key="4">
    <source>
        <dbReference type="ARBA" id="ARBA00022833"/>
    </source>
</evidence>
<keyword evidence="3" id="KW-0378">Hydrolase</keyword>
<dbReference type="PANTHER" id="PTHR37326:SF1">
    <property type="entry name" value="BLL3975 PROTEIN"/>
    <property type="match status" value="1"/>
</dbReference>
<sequence>MDGGIHGDEVEGAEAIAHVFNEIDPQKLKGVYLGVPHLNLEGFNIGKRVASSIDYTAADMNRVFPGDDVSGKISTTIIAKYVKFFVEYADYWVTFHSGGNTLYLEPIACYTNTELDNVFGSLTYDMARCFMTPFLWRNNPGASKEGSKATMRGLSGVNKIAYICLEMGGNVMFGKDRNKIYDMCYDGIINLMNYLKMTDGDVPAFRGDTIDCDVNYLHVTNGGVYHPVKYIGERAKEGDLLGYVDDVLGNRIEECIAPYDGIVVGTWTPPVIQPREWSCIYGKIIEDKKTAELSNKI</sequence>
<dbReference type="EMBL" id="VSSQ01030736">
    <property type="protein sequence ID" value="MPM81377.1"/>
    <property type="molecule type" value="Genomic_DNA"/>
</dbReference>
<dbReference type="CDD" id="cd06230">
    <property type="entry name" value="M14_ASTE_ASPA_like"/>
    <property type="match status" value="1"/>
</dbReference>
<evidence type="ECO:0000313" key="6">
    <source>
        <dbReference type="EMBL" id="MPM81377.1"/>
    </source>
</evidence>
<reference evidence="6" key="1">
    <citation type="submission" date="2019-08" db="EMBL/GenBank/DDBJ databases">
        <authorList>
            <person name="Kucharzyk K."/>
            <person name="Murdoch R.W."/>
            <person name="Higgins S."/>
            <person name="Loffler F."/>
        </authorList>
    </citation>
    <scope>NUCLEOTIDE SEQUENCE</scope>
</reference>
<keyword evidence="4" id="KW-0862">Zinc</keyword>
<dbReference type="SUPFAM" id="SSF53187">
    <property type="entry name" value="Zn-dependent exopeptidases"/>
    <property type="match status" value="1"/>
</dbReference>
<accession>A0A645CWT9</accession>
<dbReference type="Gene3D" id="3.40.630.10">
    <property type="entry name" value="Zn peptidases"/>
    <property type="match status" value="1"/>
</dbReference>
<comment type="caution">
    <text evidence="6">The sequence shown here is derived from an EMBL/GenBank/DDBJ whole genome shotgun (WGS) entry which is preliminary data.</text>
</comment>
<dbReference type="GO" id="GO:0046872">
    <property type="term" value="F:metal ion binding"/>
    <property type="evidence" value="ECO:0007669"/>
    <property type="project" value="UniProtKB-KW"/>
</dbReference>